<name>A0ACC5R8J8_9HYPH</name>
<sequence>MVSRTTREFKAQSTHVTAMKIIEAEQKQRQLKTDRLRKLRLASQVKVEEDHVSQKAE</sequence>
<proteinExistence type="predicted"/>
<comment type="caution">
    <text evidence="1">The sequence shown here is derived from an EMBL/GenBank/DDBJ whole genome shotgun (WGS) entry which is preliminary data.</text>
</comment>
<evidence type="ECO:0000313" key="1">
    <source>
        <dbReference type="EMBL" id="MBK1868821.1"/>
    </source>
</evidence>
<organism evidence="1 2">
    <name type="scientific">Taklimakanibacter albus</name>
    <dbReference type="NCBI Taxonomy" id="2800327"/>
    <lineage>
        <taxon>Bacteria</taxon>
        <taxon>Pseudomonadati</taxon>
        <taxon>Pseudomonadota</taxon>
        <taxon>Alphaproteobacteria</taxon>
        <taxon>Hyphomicrobiales</taxon>
        <taxon>Aestuariivirgaceae</taxon>
        <taxon>Taklimakanibacter</taxon>
    </lineage>
</organism>
<reference evidence="1" key="1">
    <citation type="submission" date="2021-01" db="EMBL/GenBank/DDBJ databases">
        <authorList>
            <person name="Sun Q."/>
        </authorList>
    </citation>
    <scope>NUCLEOTIDE SEQUENCE</scope>
    <source>
        <strain evidence="1">YIM B02566</strain>
    </source>
</reference>
<dbReference type="Proteomes" id="UP000616151">
    <property type="component" value="Unassembled WGS sequence"/>
</dbReference>
<gene>
    <name evidence="1" type="ORF">JHL16_20860</name>
</gene>
<keyword evidence="2" id="KW-1185">Reference proteome</keyword>
<protein>
    <submittedName>
        <fullName evidence="1">Uncharacterized protein</fullName>
    </submittedName>
</protein>
<dbReference type="EMBL" id="JAENHL010000007">
    <property type="protein sequence ID" value="MBK1868821.1"/>
    <property type="molecule type" value="Genomic_DNA"/>
</dbReference>
<evidence type="ECO:0000313" key="2">
    <source>
        <dbReference type="Proteomes" id="UP000616151"/>
    </source>
</evidence>
<accession>A0ACC5R8J8</accession>